<dbReference type="FunFam" id="3.10.280.10:FF:000003">
    <property type="entry name" value="Mitochondrial glycoprotein"/>
    <property type="match status" value="1"/>
</dbReference>
<dbReference type="OrthoDB" id="278212at2759"/>
<dbReference type="PANTHER" id="PTHR10826">
    <property type="entry name" value="COMPLEMENT COMPONENT 1"/>
    <property type="match status" value="1"/>
</dbReference>
<dbReference type="InterPro" id="IPR036561">
    <property type="entry name" value="MAM33_sf"/>
</dbReference>
<proteinExistence type="predicted"/>
<evidence type="ECO:0000313" key="2">
    <source>
        <dbReference type="RefSeq" id="XP_027121662.1"/>
    </source>
</evidence>
<organism evidence="1 2">
    <name type="scientific">Coffea arabica</name>
    <name type="common">Arabian coffee</name>
    <dbReference type="NCBI Taxonomy" id="13443"/>
    <lineage>
        <taxon>Eukaryota</taxon>
        <taxon>Viridiplantae</taxon>
        <taxon>Streptophyta</taxon>
        <taxon>Embryophyta</taxon>
        <taxon>Tracheophyta</taxon>
        <taxon>Spermatophyta</taxon>
        <taxon>Magnoliopsida</taxon>
        <taxon>eudicotyledons</taxon>
        <taxon>Gunneridae</taxon>
        <taxon>Pentapetalae</taxon>
        <taxon>asterids</taxon>
        <taxon>lamiids</taxon>
        <taxon>Gentianales</taxon>
        <taxon>Rubiaceae</taxon>
        <taxon>Ixoroideae</taxon>
        <taxon>Gardenieae complex</taxon>
        <taxon>Bertiereae - Coffeeae clade</taxon>
        <taxon>Coffeeae</taxon>
        <taxon>Coffea</taxon>
    </lineage>
</organism>
<dbReference type="RefSeq" id="XP_027121662.1">
    <property type="nucleotide sequence ID" value="XM_027265861.2"/>
</dbReference>
<dbReference type="SUPFAM" id="SSF54529">
    <property type="entry name" value="Mitochondrial glycoprotein MAM33-like"/>
    <property type="match status" value="1"/>
</dbReference>
<name>A0A6P6X6Z5_COFAR</name>
<keyword evidence="1" id="KW-1185">Reference proteome</keyword>
<accession>A0A6P6X6Z5</accession>
<dbReference type="AlphaFoldDB" id="A0A6P6X6Z5"/>
<protein>
    <submittedName>
        <fullName evidence="2">Uncharacterized protein At2g39795, mitochondrial isoform X1</fullName>
    </submittedName>
</protein>
<reference evidence="1" key="1">
    <citation type="journal article" date="2025" name="Foods">
        <title>Unveiling the Microbial Signatures of Arabica Coffee Cherries: Insights into Ripeness Specific Diversity, Functional Traits, and Implications for Quality and Safety.</title>
        <authorList>
            <consortium name="RefSeq"/>
            <person name="Tenea G.N."/>
            <person name="Cifuentes V."/>
            <person name="Reyes P."/>
            <person name="Cevallos-Vallejos M."/>
        </authorList>
    </citation>
    <scope>NUCLEOTIDE SEQUENCE [LARGE SCALE GENOMIC DNA]</scope>
</reference>
<reference evidence="2" key="2">
    <citation type="submission" date="2025-08" db="UniProtKB">
        <authorList>
            <consortium name="RefSeq"/>
        </authorList>
    </citation>
    <scope>IDENTIFICATION</scope>
    <source>
        <tissue evidence="2">Leaves</tissue>
    </source>
</reference>
<dbReference type="Gene3D" id="3.10.280.10">
    <property type="entry name" value="Mitochondrial glycoprotein"/>
    <property type="match status" value="1"/>
</dbReference>
<dbReference type="GeneID" id="113738623"/>
<dbReference type="GO" id="GO:0005759">
    <property type="term" value="C:mitochondrial matrix"/>
    <property type="evidence" value="ECO:0007669"/>
    <property type="project" value="InterPro"/>
</dbReference>
<dbReference type="Pfam" id="PF02330">
    <property type="entry name" value="MAM33"/>
    <property type="match status" value="1"/>
</dbReference>
<dbReference type="InterPro" id="IPR003428">
    <property type="entry name" value="MAM33"/>
</dbReference>
<dbReference type="PANTHER" id="PTHR10826:SF36">
    <property type="entry name" value="OS08G0439900 PROTEIN"/>
    <property type="match status" value="1"/>
</dbReference>
<evidence type="ECO:0000313" key="1">
    <source>
        <dbReference type="Proteomes" id="UP001652660"/>
    </source>
</evidence>
<gene>
    <name evidence="2" type="primary">LOC113738623</name>
</gene>
<dbReference type="Proteomes" id="UP001652660">
    <property type="component" value="Chromosome 4c"/>
</dbReference>
<sequence>MAHRLVRPLRGTTTRLLQQLQLKSSSALNPAYSSRNYISEMRKEAFEGNILRLLRNETQYELDHSPPSRPIPEFHLFTVDERPGEQWIRLKKKFGETEEIKVDVTMFDVSIPKKKPGGVVTEDDVQLRVTMIVNICKGEGVDVLEFVCSAWPDTIEIRKVYARGQKQITSPPYMGPEFKELDDKLQDSLYDYLEIRGINDDLAAFLHSYMKNKDKTEFIRWMGTVKSFVEKKQ</sequence>